<organism evidence="2 3">
    <name type="scientific">Rhizophagus irregularis (strain DAOM 197198w)</name>
    <name type="common">Glomus intraradices</name>
    <dbReference type="NCBI Taxonomy" id="1432141"/>
    <lineage>
        <taxon>Eukaryota</taxon>
        <taxon>Fungi</taxon>
        <taxon>Fungi incertae sedis</taxon>
        <taxon>Mucoromycota</taxon>
        <taxon>Glomeromycotina</taxon>
        <taxon>Glomeromycetes</taxon>
        <taxon>Glomerales</taxon>
        <taxon>Glomeraceae</taxon>
        <taxon>Rhizophagus</taxon>
    </lineage>
</organism>
<accession>A0A015LH29</accession>
<dbReference type="SMR" id="A0A015LH29"/>
<feature type="coiled-coil region" evidence="1">
    <location>
        <begin position="191"/>
        <end position="222"/>
    </location>
</feature>
<keyword evidence="1" id="KW-0175">Coiled coil</keyword>
<proteinExistence type="predicted"/>
<dbReference type="AlphaFoldDB" id="A0A015LH29"/>
<gene>
    <name evidence="2" type="ORF">RirG_074010</name>
</gene>
<keyword evidence="3" id="KW-1185">Reference proteome</keyword>
<dbReference type="Proteomes" id="UP000022910">
    <property type="component" value="Unassembled WGS sequence"/>
</dbReference>
<evidence type="ECO:0000313" key="2">
    <source>
        <dbReference type="EMBL" id="EXX71936.1"/>
    </source>
</evidence>
<name>A0A015LH29_RHIIW</name>
<dbReference type="OrthoDB" id="2322547at2759"/>
<dbReference type="EMBL" id="JEMT01015841">
    <property type="protein sequence ID" value="EXX71936.1"/>
    <property type="molecule type" value="Genomic_DNA"/>
</dbReference>
<protein>
    <submittedName>
        <fullName evidence="2">Uncharacterized protein</fullName>
    </submittedName>
</protein>
<reference evidence="2 3" key="1">
    <citation type="submission" date="2014-02" db="EMBL/GenBank/DDBJ databases">
        <title>Single nucleus genome sequencing reveals high similarity among nuclei of an endomycorrhizal fungus.</title>
        <authorList>
            <person name="Lin K."/>
            <person name="Geurts R."/>
            <person name="Zhang Z."/>
            <person name="Limpens E."/>
            <person name="Saunders D.G."/>
            <person name="Mu D."/>
            <person name="Pang E."/>
            <person name="Cao H."/>
            <person name="Cha H."/>
            <person name="Lin T."/>
            <person name="Zhou Q."/>
            <person name="Shang Y."/>
            <person name="Li Y."/>
            <person name="Ivanov S."/>
            <person name="Sharma T."/>
            <person name="Velzen R.V."/>
            <person name="Ruijter N.D."/>
            <person name="Aanen D.K."/>
            <person name="Win J."/>
            <person name="Kamoun S."/>
            <person name="Bisseling T."/>
            <person name="Huang S."/>
        </authorList>
    </citation>
    <scope>NUCLEOTIDE SEQUENCE [LARGE SCALE GENOMIC DNA]</scope>
    <source>
        <strain evidence="3">DAOM197198w</strain>
    </source>
</reference>
<dbReference type="HOGENOM" id="CLU_111257_0_0_1"/>
<sequence>MSQLGGGKRWNASELIEILIYLNNNFRDWYENSYGTCNKAVEATNNSRGANSVYCKVHKMIRAMDDYLTTGKKQTRDIIWKDQLIYDLIKRIHRKTKERKAREENEEAIKRRNLSYRIIEDDTEMQLENINSQMTAGTESTSQLKIEVPQLPFSVDTIDSLRSEQILKTERHARELVALSKESIDARHKEVRELTGKISQHQIELEKMIKEANDKLEKLKDVNSFND</sequence>
<evidence type="ECO:0000313" key="3">
    <source>
        <dbReference type="Proteomes" id="UP000022910"/>
    </source>
</evidence>
<evidence type="ECO:0000256" key="1">
    <source>
        <dbReference type="SAM" id="Coils"/>
    </source>
</evidence>
<comment type="caution">
    <text evidence="2">The sequence shown here is derived from an EMBL/GenBank/DDBJ whole genome shotgun (WGS) entry which is preliminary data.</text>
</comment>